<protein>
    <submittedName>
        <fullName evidence="1">Kix domain of CBP (Creb binding protein)</fullName>
    </submittedName>
</protein>
<dbReference type="EMBL" id="CM037024">
    <property type="protein sequence ID" value="KAH7662794.1"/>
    <property type="molecule type" value="Genomic_DNA"/>
</dbReference>
<reference evidence="2" key="1">
    <citation type="journal article" date="2022" name="Nat. Commun.">
        <title>Chromosome evolution and the genetic basis of agronomically important traits in greater yam.</title>
        <authorList>
            <person name="Bredeson J.V."/>
            <person name="Lyons J.B."/>
            <person name="Oniyinde I.O."/>
            <person name="Okereke N.R."/>
            <person name="Kolade O."/>
            <person name="Nnabue I."/>
            <person name="Nwadili C.O."/>
            <person name="Hribova E."/>
            <person name="Parker M."/>
            <person name="Nwogha J."/>
            <person name="Shu S."/>
            <person name="Carlson J."/>
            <person name="Kariba R."/>
            <person name="Muthemba S."/>
            <person name="Knop K."/>
            <person name="Barton G.J."/>
            <person name="Sherwood A.V."/>
            <person name="Lopez-Montes A."/>
            <person name="Asiedu R."/>
            <person name="Jamnadass R."/>
            <person name="Muchugi A."/>
            <person name="Goodstein D."/>
            <person name="Egesi C.N."/>
            <person name="Featherston J."/>
            <person name="Asfaw A."/>
            <person name="Simpson G.G."/>
            <person name="Dolezel J."/>
            <person name="Hendre P.S."/>
            <person name="Van Deynze A."/>
            <person name="Kumar P.L."/>
            <person name="Obidiegwu J.E."/>
            <person name="Bhattacharjee R."/>
            <person name="Rokhsar D.S."/>
        </authorList>
    </citation>
    <scope>NUCLEOTIDE SEQUENCE [LARGE SCALE GENOMIC DNA]</scope>
    <source>
        <strain evidence="2">cv. TDa95/00328</strain>
    </source>
</reference>
<proteinExistence type="predicted"/>
<comment type="caution">
    <text evidence="1">The sequence shown here is derived from an EMBL/GenBank/DDBJ whole genome shotgun (WGS) entry which is preliminary data.</text>
</comment>
<dbReference type="Proteomes" id="UP000827976">
    <property type="component" value="Chromosome 14"/>
</dbReference>
<accession>A0ACB7UQ78</accession>
<gene>
    <name evidence="1" type="ORF">IHE45_14G011700</name>
</gene>
<organism evidence="1 2">
    <name type="scientific">Dioscorea alata</name>
    <name type="common">Purple yam</name>
    <dbReference type="NCBI Taxonomy" id="55571"/>
    <lineage>
        <taxon>Eukaryota</taxon>
        <taxon>Viridiplantae</taxon>
        <taxon>Streptophyta</taxon>
        <taxon>Embryophyta</taxon>
        <taxon>Tracheophyta</taxon>
        <taxon>Spermatophyta</taxon>
        <taxon>Magnoliopsida</taxon>
        <taxon>Liliopsida</taxon>
        <taxon>Dioscoreales</taxon>
        <taxon>Dioscoreaceae</taxon>
        <taxon>Dioscorea</taxon>
    </lineage>
</organism>
<keyword evidence="2" id="KW-1185">Reference proteome</keyword>
<sequence length="194" mass="21475">METLERHLPISSSEELNKLKKIAVRFEEKIYTAAACRTDYLRKISSKMLSMEAKTKNAASINEPSVKPAGGNQCNVDPEMDGGSWRTVGQGDASADLPAGDWRTQLQPEARQRIVNKITETLERHLLVDSSEGLIELKKIAVRFEEKIYTAATSQTDYLRKISLKMFPLEAKTQNAASISPPSLNPAGGIRSKI</sequence>
<evidence type="ECO:0000313" key="1">
    <source>
        <dbReference type="EMBL" id="KAH7662794.1"/>
    </source>
</evidence>
<name>A0ACB7UQ78_DIOAL</name>
<evidence type="ECO:0000313" key="2">
    <source>
        <dbReference type="Proteomes" id="UP000827976"/>
    </source>
</evidence>